<evidence type="ECO:0000256" key="9">
    <source>
        <dbReference type="ARBA" id="ARBA00023136"/>
    </source>
</evidence>
<dbReference type="SUPFAM" id="SSF56024">
    <property type="entry name" value="Phospholipase D/nuclease"/>
    <property type="match status" value="2"/>
</dbReference>
<feature type="domain" description="PLD phosphodiesterase" evidence="12">
    <location>
        <begin position="386"/>
        <end position="408"/>
    </location>
</feature>
<accession>A0ABS1UA03</accession>
<gene>
    <name evidence="13" type="ORF">JMJ56_26360</name>
</gene>
<evidence type="ECO:0000256" key="1">
    <source>
        <dbReference type="ARBA" id="ARBA00003145"/>
    </source>
</evidence>
<comment type="subcellular location">
    <subcellularLocation>
        <location evidence="3">Cell membrane</location>
        <topology evidence="3">Multi-pass membrane protein</topology>
    </subcellularLocation>
    <subcellularLocation>
        <location evidence="2">Secreted</location>
    </subcellularLocation>
</comment>
<dbReference type="SMART" id="SM00155">
    <property type="entry name" value="PLDc"/>
    <property type="match status" value="2"/>
</dbReference>
<proteinExistence type="predicted"/>
<name>A0ABS1UA03_9PROT</name>
<feature type="transmembrane region" description="Helical" evidence="11">
    <location>
        <begin position="6"/>
        <end position="23"/>
    </location>
</feature>
<dbReference type="Pfam" id="PF13091">
    <property type="entry name" value="PLDc_2"/>
    <property type="match status" value="2"/>
</dbReference>
<evidence type="ECO:0000256" key="5">
    <source>
        <dbReference type="ARBA" id="ARBA00022475"/>
    </source>
</evidence>
<keyword evidence="9 11" id="KW-0472">Membrane</keyword>
<dbReference type="InterPro" id="IPR025202">
    <property type="entry name" value="PLD-like_dom"/>
</dbReference>
<protein>
    <recommendedName>
        <fullName evidence="4">Phospholipase D</fullName>
    </recommendedName>
    <alternativeName>
        <fullName evidence="10">Choline phosphatase</fullName>
    </alternativeName>
</protein>
<evidence type="ECO:0000256" key="3">
    <source>
        <dbReference type="ARBA" id="ARBA00004651"/>
    </source>
</evidence>
<keyword evidence="14" id="KW-1185">Reference proteome</keyword>
<dbReference type="CDD" id="cd09163">
    <property type="entry name" value="PLDc_CLS_unchar2_2"/>
    <property type="match status" value="1"/>
</dbReference>
<dbReference type="CDD" id="cd09157">
    <property type="entry name" value="PLDc_CLS_unchar2_1"/>
    <property type="match status" value="1"/>
</dbReference>
<evidence type="ECO:0000259" key="12">
    <source>
        <dbReference type="PROSITE" id="PS50035"/>
    </source>
</evidence>
<evidence type="ECO:0000256" key="7">
    <source>
        <dbReference type="ARBA" id="ARBA00022692"/>
    </source>
</evidence>
<evidence type="ECO:0000313" key="13">
    <source>
        <dbReference type="EMBL" id="MBL6081518.1"/>
    </source>
</evidence>
<evidence type="ECO:0000256" key="2">
    <source>
        <dbReference type="ARBA" id="ARBA00004613"/>
    </source>
</evidence>
<keyword evidence="6" id="KW-0964">Secreted</keyword>
<dbReference type="Pfam" id="PF13396">
    <property type="entry name" value="PLDc_N"/>
    <property type="match status" value="1"/>
</dbReference>
<comment type="caution">
    <text evidence="13">The sequence shown here is derived from an EMBL/GenBank/DDBJ whole genome shotgun (WGS) entry which is preliminary data.</text>
</comment>
<sequence length="466" mass="51034">MATTGLMVLHVMLAALATMHVLLRKRDVGTSIGWIGLTWLSPFLGAGLYWLLGINRVANRARALRRPPGRPPADADEPFPCQLPPGLIALDRTARRLTGHAALPGNRITPLRNGDAAYPRMLEAIEAAAHSVLLSSYILRDDAAGRPILDALIRAHERGLAVRVLVDGIGGGYFLSPAWRRLRRHGVPAARFMHTSLPWRMPFLNLRSHKKLLILDGRLAFTGGLNIGRENLLASNPPHPVRDIHFAIEGPVTAQLVEAFARDWHWAAGDGDPLPPPAAAPLPAAGEVTARIVTSGPDQDLEKIETLTLQAIACAQHSILVLTPYFLPDSRVITALSLAALRGVAVDIVVPQRSDHPFVDWGMHAHVDPILRAGCHIWYNPPPFDHSKLMVVDGGWSLIGSSNWDTRSFRLNFELDVEIYDAAMAAALADVIRQRRGQRLLAAELAQRSLPVRLRDAAMRLALPYI</sequence>
<dbReference type="PANTHER" id="PTHR21248">
    <property type="entry name" value="CARDIOLIPIN SYNTHASE"/>
    <property type="match status" value="1"/>
</dbReference>
<evidence type="ECO:0000256" key="11">
    <source>
        <dbReference type="SAM" id="Phobius"/>
    </source>
</evidence>
<evidence type="ECO:0000256" key="10">
    <source>
        <dbReference type="ARBA" id="ARBA00029594"/>
    </source>
</evidence>
<keyword evidence="5" id="KW-1003">Cell membrane</keyword>
<evidence type="ECO:0000256" key="6">
    <source>
        <dbReference type="ARBA" id="ARBA00022525"/>
    </source>
</evidence>
<dbReference type="EMBL" id="JAETWB010000029">
    <property type="protein sequence ID" value="MBL6081518.1"/>
    <property type="molecule type" value="Genomic_DNA"/>
</dbReference>
<dbReference type="PROSITE" id="PS50035">
    <property type="entry name" value="PLD"/>
    <property type="match status" value="2"/>
</dbReference>
<comment type="function">
    <text evidence="1">Could be a virulence factor.</text>
</comment>
<dbReference type="Gene3D" id="3.30.870.10">
    <property type="entry name" value="Endonuclease Chain A"/>
    <property type="match status" value="2"/>
</dbReference>
<evidence type="ECO:0000313" key="14">
    <source>
        <dbReference type="Proteomes" id="UP000660885"/>
    </source>
</evidence>
<feature type="transmembrane region" description="Helical" evidence="11">
    <location>
        <begin position="32"/>
        <end position="52"/>
    </location>
</feature>
<organism evidence="13 14">
    <name type="scientific">Belnapia arida</name>
    <dbReference type="NCBI Taxonomy" id="2804533"/>
    <lineage>
        <taxon>Bacteria</taxon>
        <taxon>Pseudomonadati</taxon>
        <taxon>Pseudomonadota</taxon>
        <taxon>Alphaproteobacteria</taxon>
        <taxon>Acetobacterales</taxon>
        <taxon>Roseomonadaceae</taxon>
        <taxon>Belnapia</taxon>
    </lineage>
</organism>
<evidence type="ECO:0000256" key="8">
    <source>
        <dbReference type="ARBA" id="ARBA00022989"/>
    </source>
</evidence>
<dbReference type="InterPro" id="IPR001736">
    <property type="entry name" value="PLipase_D/transphosphatidylase"/>
</dbReference>
<keyword evidence="7 11" id="KW-0812">Transmembrane</keyword>
<reference evidence="13 14" key="1">
    <citation type="submission" date="2021-01" db="EMBL/GenBank/DDBJ databases">
        <title>Belnapia mucosa sp. nov. and Belnapia arida sp. nov., isolated from the Tabernas Desert (Almeria, Spain).</title>
        <authorList>
            <person name="Molina-Menor E."/>
            <person name="Vidal-Verdu A."/>
            <person name="Calonge A."/>
            <person name="Satari L."/>
            <person name="Pereto J."/>
            <person name="Porcar M."/>
        </authorList>
    </citation>
    <scope>NUCLEOTIDE SEQUENCE [LARGE SCALE GENOMIC DNA]</scope>
    <source>
        <strain evidence="13 14">T18</strain>
    </source>
</reference>
<dbReference type="PANTHER" id="PTHR21248:SF22">
    <property type="entry name" value="PHOSPHOLIPASE D"/>
    <property type="match status" value="1"/>
</dbReference>
<evidence type="ECO:0000256" key="4">
    <source>
        <dbReference type="ARBA" id="ARBA00018392"/>
    </source>
</evidence>
<dbReference type="RefSeq" id="WP_202834737.1">
    <property type="nucleotide sequence ID" value="NZ_JAETWB010000029.1"/>
</dbReference>
<feature type="domain" description="PLD phosphodiesterase" evidence="12">
    <location>
        <begin position="204"/>
        <end position="231"/>
    </location>
</feature>
<keyword evidence="8 11" id="KW-1133">Transmembrane helix</keyword>
<dbReference type="Proteomes" id="UP000660885">
    <property type="component" value="Unassembled WGS sequence"/>
</dbReference>
<dbReference type="InterPro" id="IPR027379">
    <property type="entry name" value="CLS_N"/>
</dbReference>